<protein>
    <submittedName>
        <fullName evidence="1">Uncharacterized protein</fullName>
    </submittedName>
</protein>
<dbReference type="EMBL" id="CAJNOC010000499">
    <property type="protein sequence ID" value="CAF0768985.1"/>
    <property type="molecule type" value="Genomic_DNA"/>
</dbReference>
<reference evidence="1" key="1">
    <citation type="submission" date="2021-02" db="EMBL/GenBank/DDBJ databases">
        <authorList>
            <person name="Nowell W R."/>
        </authorList>
    </citation>
    <scope>NUCLEOTIDE SEQUENCE</scope>
    <source>
        <strain evidence="1">Ploen Becks lab</strain>
    </source>
</reference>
<dbReference type="AlphaFoldDB" id="A0A813QM00"/>
<comment type="caution">
    <text evidence="1">The sequence shown here is derived from an EMBL/GenBank/DDBJ whole genome shotgun (WGS) entry which is preliminary data.</text>
</comment>
<gene>
    <name evidence="1" type="ORF">OXX778_LOCUS4847</name>
</gene>
<evidence type="ECO:0000313" key="2">
    <source>
        <dbReference type="Proteomes" id="UP000663879"/>
    </source>
</evidence>
<dbReference type="Proteomes" id="UP000663879">
    <property type="component" value="Unassembled WGS sequence"/>
</dbReference>
<keyword evidence="2" id="KW-1185">Reference proteome</keyword>
<evidence type="ECO:0000313" key="1">
    <source>
        <dbReference type="EMBL" id="CAF0768985.1"/>
    </source>
</evidence>
<proteinExistence type="predicted"/>
<name>A0A813QM00_9BILA</name>
<organism evidence="1 2">
    <name type="scientific">Brachionus calyciflorus</name>
    <dbReference type="NCBI Taxonomy" id="104777"/>
    <lineage>
        <taxon>Eukaryota</taxon>
        <taxon>Metazoa</taxon>
        <taxon>Spiralia</taxon>
        <taxon>Gnathifera</taxon>
        <taxon>Rotifera</taxon>
        <taxon>Eurotatoria</taxon>
        <taxon>Monogononta</taxon>
        <taxon>Pseudotrocha</taxon>
        <taxon>Ploima</taxon>
        <taxon>Brachionidae</taxon>
        <taxon>Brachionus</taxon>
    </lineage>
</organism>
<sequence>MDKKLAKIDEEIPETTKYVPLLNNTDCDGSIYNSIVSEEDTIFDRYLIDISEEQNLPKIKLPSSQSLDNISDTQNSRKVHFDVIEKSKEIKNSDSMKPNIIYDLEINKIQNCNQNSKFGSTDLIRKDSLIIQPIQDKNILSKIKKEFVSRCYNRANRPELWKPERYRRCEIKCECCSLM</sequence>
<accession>A0A813QM00</accession>